<reference evidence="1" key="2">
    <citation type="submission" date="2021-02" db="EMBL/GenBank/DDBJ databases">
        <authorList>
            <person name="Kimball J.A."/>
            <person name="Haas M.W."/>
            <person name="Macchietto M."/>
            <person name="Kono T."/>
            <person name="Duquette J."/>
            <person name="Shao M."/>
        </authorList>
    </citation>
    <scope>NUCLEOTIDE SEQUENCE</scope>
    <source>
        <tissue evidence="1">Fresh leaf tissue</tissue>
    </source>
</reference>
<evidence type="ECO:0000313" key="2">
    <source>
        <dbReference type="Proteomes" id="UP000729402"/>
    </source>
</evidence>
<protein>
    <submittedName>
        <fullName evidence="1">Uncharacterized protein</fullName>
    </submittedName>
</protein>
<dbReference type="EMBL" id="JAAALK010000288">
    <property type="protein sequence ID" value="KAG8054505.1"/>
    <property type="molecule type" value="Genomic_DNA"/>
</dbReference>
<proteinExistence type="predicted"/>
<accession>A0A8J5S418</accession>
<dbReference type="Proteomes" id="UP000729402">
    <property type="component" value="Unassembled WGS sequence"/>
</dbReference>
<sequence>MEVETAKLAWGSVSFWDISSLTVPEPADLLSAAAPSFAPELRSAEAVLFHETYIQASSCSTEITGAGVNHDHKSLY</sequence>
<name>A0A8J5S418_ZIZPA</name>
<comment type="caution">
    <text evidence="1">The sequence shown here is derived from an EMBL/GenBank/DDBJ whole genome shotgun (WGS) entry which is preliminary data.</text>
</comment>
<reference evidence="1" key="1">
    <citation type="journal article" date="2021" name="bioRxiv">
        <title>Whole Genome Assembly and Annotation of Northern Wild Rice, Zizania palustris L., Supports a Whole Genome Duplication in the Zizania Genus.</title>
        <authorList>
            <person name="Haas M."/>
            <person name="Kono T."/>
            <person name="Macchietto M."/>
            <person name="Millas R."/>
            <person name="McGilp L."/>
            <person name="Shao M."/>
            <person name="Duquette J."/>
            <person name="Hirsch C.N."/>
            <person name="Kimball J."/>
        </authorList>
    </citation>
    <scope>NUCLEOTIDE SEQUENCE</scope>
    <source>
        <tissue evidence="1">Fresh leaf tissue</tissue>
    </source>
</reference>
<evidence type="ECO:0000313" key="1">
    <source>
        <dbReference type="EMBL" id="KAG8054505.1"/>
    </source>
</evidence>
<gene>
    <name evidence="1" type="ORF">GUJ93_ZPchr0001g29475</name>
</gene>
<keyword evidence="2" id="KW-1185">Reference proteome</keyword>
<dbReference type="AlphaFoldDB" id="A0A8J5S418"/>
<organism evidence="1 2">
    <name type="scientific">Zizania palustris</name>
    <name type="common">Northern wild rice</name>
    <dbReference type="NCBI Taxonomy" id="103762"/>
    <lineage>
        <taxon>Eukaryota</taxon>
        <taxon>Viridiplantae</taxon>
        <taxon>Streptophyta</taxon>
        <taxon>Embryophyta</taxon>
        <taxon>Tracheophyta</taxon>
        <taxon>Spermatophyta</taxon>
        <taxon>Magnoliopsida</taxon>
        <taxon>Liliopsida</taxon>
        <taxon>Poales</taxon>
        <taxon>Poaceae</taxon>
        <taxon>BOP clade</taxon>
        <taxon>Oryzoideae</taxon>
        <taxon>Oryzeae</taxon>
        <taxon>Zizaniinae</taxon>
        <taxon>Zizania</taxon>
    </lineage>
</organism>